<dbReference type="InterPro" id="IPR006564">
    <property type="entry name" value="Znf_PMZ"/>
</dbReference>
<feature type="compositionally biased region" description="Basic residues" evidence="5">
    <location>
        <begin position="105"/>
        <end position="117"/>
    </location>
</feature>
<name>A0AAW2K9G9_SESRA</name>
<evidence type="ECO:0000259" key="6">
    <source>
        <dbReference type="PROSITE" id="PS50966"/>
    </source>
</evidence>
<evidence type="ECO:0000256" key="4">
    <source>
        <dbReference type="PROSITE-ProRule" id="PRU00325"/>
    </source>
</evidence>
<feature type="compositionally biased region" description="Basic residues" evidence="5">
    <location>
        <begin position="127"/>
        <end position="136"/>
    </location>
</feature>
<proteinExistence type="predicted"/>
<evidence type="ECO:0000313" key="7">
    <source>
        <dbReference type="EMBL" id="KAL0303078.1"/>
    </source>
</evidence>
<feature type="domain" description="SWIM-type" evidence="6">
    <location>
        <begin position="27"/>
        <end position="59"/>
    </location>
</feature>
<accession>A0AAW2K9G9</accession>
<protein>
    <recommendedName>
        <fullName evidence="6">SWIM-type domain-containing protein</fullName>
    </recommendedName>
</protein>
<evidence type="ECO:0000256" key="5">
    <source>
        <dbReference type="SAM" id="MobiDB-lite"/>
    </source>
</evidence>
<reference evidence="7" key="1">
    <citation type="submission" date="2020-06" db="EMBL/GenBank/DDBJ databases">
        <authorList>
            <person name="Li T."/>
            <person name="Hu X."/>
            <person name="Zhang T."/>
            <person name="Song X."/>
            <person name="Zhang H."/>
            <person name="Dai N."/>
            <person name="Sheng W."/>
            <person name="Hou X."/>
            <person name="Wei L."/>
        </authorList>
    </citation>
    <scope>NUCLEOTIDE SEQUENCE</scope>
    <source>
        <strain evidence="7">G02</strain>
        <tissue evidence="7">Leaf</tissue>
    </source>
</reference>
<dbReference type="AlphaFoldDB" id="A0AAW2K9G9"/>
<gene>
    <name evidence="7" type="ORF">Sradi_6175900</name>
</gene>
<evidence type="ECO:0000256" key="2">
    <source>
        <dbReference type="ARBA" id="ARBA00022771"/>
    </source>
</evidence>
<keyword evidence="1" id="KW-0479">Metal-binding</keyword>
<reference evidence="7" key="2">
    <citation type="journal article" date="2024" name="Plant">
        <title>Genomic evolution and insights into agronomic trait innovations of Sesamum species.</title>
        <authorList>
            <person name="Miao H."/>
            <person name="Wang L."/>
            <person name="Qu L."/>
            <person name="Liu H."/>
            <person name="Sun Y."/>
            <person name="Le M."/>
            <person name="Wang Q."/>
            <person name="Wei S."/>
            <person name="Zheng Y."/>
            <person name="Lin W."/>
            <person name="Duan Y."/>
            <person name="Cao H."/>
            <person name="Xiong S."/>
            <person name="Wang X."/>
            <person name="Wei L."/>
            <person name="Li C."/>
            <person name="Ma Q."/>
            <person name="Ju M."/>
            <person name="Zhao R."/>
            <person name="Li G."/>
            <person name="Mu C."/>
            <person name="Tian Q."/>
            <person name="Mei H."/>
            <person name="Zhang T."/>
            <person name="Gao T."/>
            <person name="Zhang H."/>
        </authorList>
    </citation>
    <scope>NUCLEOTIDE SEQUENCE</scope>
    <source>
        <strain evidence="7">G02</strain>
    </source>
</reference>
<keyword evidence="3" id="KW-0862">Zinc</keyword>
<dbReference type="SMART" id="SM00575">
    <property type="entry name" value="ZnF_PMZ"/>
    <property type="match status" value="1"/>
</dbReference>
<evidence type="ECO:0000256" key="1">
    <source>
        <dbReference type="ARBA" id="ARBA00022723"/>
    </source>
</evidence>
<feature type="region of interest" description="Disordered" evidence="5">
    <location>
        <begin position="100"/>
        <end position="136"/>
    </location>
</feature>
<evidence type="ECO:0000256" key="3">
    <source>
        <dbReference type="ARBA" id="ARBA00022833"/>
    </source>
</evidence>
<dbReference type="GO" id="GO:0008270">
    <property type="term" value="F:zinc ion binding"/>
    <property type="evidence" value="ECO:0007669"/>
    <property type="project" value="UniProtKB-KW"/>
</dbReference>
<dbReference type="PANTHER" id="PTHR31973:SF199">
    <property type="entry name" value="SWIM-TYPE DOMAIN-CONTAINING PROTEIN"/>
    <property type="match status" value="1"/>
</dbReference>
<dbReference type="PANTHER" id="PTHR31973">
    <property type="entry name" value="POLYPROTEIN, PUTATIVE-RELATED"/>
    <property type="match status" value="1"/>
</dbReference>
<keyword evidence="2 4" id="KW-0863">Zinc-finger</keyword>
<dbReference type="InterPro" id="IPR007527">
    <property type="entry name" value="Znf_SWIM"/>
</dbReference>
<dbReference type="EMBL" id="JACGWJ010000029">
    <property type="protein sequence ID" value="KAL0303078.1"/>
    <property type="molecule type" value="Genomic_DNA"/>
</dbReference>
<comment type="caution">
    <text evidence="7">The sequence shown here is derived from an EMBL/GenBank/DDBJ whole genome shotgun (WGS) entry which is preliminary data.</text>
</comment>
<sequence>MEKAADCIPIKSNDWNYEISCYDGSRYTVDLRTHICSCRRWELCGIPCKHGMSAICAQMLDPDDFVNSSYHVNTYYKVYEPAMMPMNSNRLWEKTGYIPPLPPHFGRKRGRPKKTRKPSADEDPKEKKKKKRKRKG</sequence>
<organism evidence="7">
    <name type="scientific">Sesamum radiatum</name>
    <name type="common">Black benniseed</name>
    <dbReference type="NCBI Taxonomy" id="300843"/>
    <lineage>
        <taxon>Eukaryota</taxon>
        <taxon>Viridiplantae</taxon>
        <taxon>Streptophyta</taxon>
        <taxon>Embryophyta</taxon>
        <taxon>Tracheophyta</taxon>
        <taxon>Spermatophyta</taxon>
        <taxon>Magnoliopsida</taxon>
        <taxon>eudicotyledons</taxon>
        <taxon>Gunneridae</taxon>
        <taxon>Pentapetalae</taxon>
        <taxon>asterids</taxon>
        <taxon>lamiids</taxon>
        <taxon>Lamiales</taxon>
        <taxon>Pedaliaceae</taxon>
        <taxon>Sesamum</taxon>
    </lineage>
</organism>
<dbReference type="PROSITE" id="PS50966">
    <property type="entry name" value="ZF_SWIM"/>
    <property type="match status" value="1"/>
</dbReference>
<dbReference type="Pfam" id="PF04434">
    <property type="entry name" value="SWIM"/>
    <property type="match status" value="1"/>
</dbReference>